<evidence type="ECO:0000313" key="1">
    <source>
        <dbReference type="EMBL" id="SOZ59587.1"/>
    </source>
</evidence>
<dbReference type="AlphaFoldDB" id="A0A375E203"/>
<dbReference type="Proteomes" id="UP000256952">
    <property type="component" value="Chromosome CBM2613_a"/>
</dbReference>
<organism evidence="1">
    <name type="scientific">Cupriavidus taiwanensis</name>
    <dbReference type="NCBI Taxonomy" id="164546"/>
    <lineage>
        <taxon>Bacteria</taxon>
        <taxon>Pseudomonadati</taxon>
        <taxon>Pseudomonadota</taxon>
        <taxon>Betaproteobacteria</taxon>
        <taxon>Burkholderiales</taxon>
        <taxon>Burkholderiaceae</taxon>
        <taxon>Cupriavidus</taxon>
    </lineage>
</organism>
<dbReference type="EMBL" id="OFTH01000018">
    <property type="protein sequence ID" value="SOZ59587.1"/>
    <property type="molecule type" value="Genomic_DNA"/>
</dbReference>
<gene>
    <name evidence="1" type="ORF">CBM2613_A250255</name>
</gene>
<proteinExistence type="predicted"/>
<sequence>MRPSRRIGERPALRNARFYHPCPRSGQRQSAAAGHRCASPHSPCAAGILAHAVPVACYEVHRASHRCLPAAALPPSDDALHNKLKGRT</sequence>
<reference evidence="1" key="1">
    <citation type="submission" date="2018-01" db="EMBL/GenBank/DDBJ databases">
        <authorList>
            <person name="Clerissi C."/>
        </authorList>
    </citation>
    <scope>NUCLEOTIDE SEQUENCE</scope>
    <source>
        <strain evidence="1">Cupriavidus taiwanensis STM 8556</strain>
    </source>
</reference>
<name>A0A375E203_9BURK</name>
<accession>A0A375E203</accession>
<protein>
    <submittedName>
        <fullName evidence="1">Uncharacterized protein</fullName>
    </submittedName>
</protein>
<comment type="caution">
    <text evidence="1">The sequence shown here is derived from an EMBL/GenBank/DDBJ whole genome shotgun (WGS) entry which is preliminary data.</text>
</comment>